<evidence type="ECO:0000313" key="4">
    <source>
        <dbReference type="Proteomes" id="UP000033699"/>
    </source>
</evidence>
<dbReference type="GO" id="GO:0003824">
    <property type="term" value="F:catalytic activity"/>
    <property type="evidence" value="ECO:0007669"/>
    <property type="project" value="InterPro"/>
</dbReference>
<dbReference type="PIRSF" id="PIRSF006787">
    <property type="entry name" value="Hydrgn_mat_HoxX"/>
    <property type="match status" value="1"/>
</dbReference>
<dbReference type="EMBL" id="JZKH01000003">
    <property type="protein sequence ID" value="KJS63462.1"/>
    <property type="molecule type" value="Genomic_DNA"/>
</dbReference>
<dbReference type="InterPro" id="IPR036477">
    <property type="entry name" value="Formyl_transf_N_sf"/>
</dbReference>
<dbReference type="SUPFAM" id="SSF53328">
    <property type="entry name" value="Formyltransferase"/>
    <property type="match status" value="1"/>
</dbReference>
<evidence type="ECO:0000259" key="2">
    <source>
        <dbReference type="Pfam" id="PF02911"/>
    </source>
</evidence>
<feature type="domain" description="Formyl transferase C-terminal" evidence="2">
    <location>
        <begin position="176"/>
        <end position="257"/>
    </location>
</feature>
<dbReference type="InterPro" id="IPR009188">
    <property type="entry name" value="NiFe-hyd_mat_HypX/HoxX"/>
</dbReference>
<protein>
    <submittedName>
        <fullName evidence="3">Hydrogenase maturation protein</fullName>
    </submittedName>
</protein>
<dbReference type="SUPFAM" id="SSF52096">
    <property type="entry name" value="ClpP/crotonase"/>
    <property type="match status" value="1"/>
</dbReference>
<evidence type="ECO:0000259" key="1">
    <source>
        <dbReference type="Pfam" id="PF00551"/>
    </source>
</evidence>
<dbReference type="CDD" id="cd06558">
    <property type="entry name" value="crotonase-like"/>
    <property type="match status" value="1"/>
</dbReference>
<accession>A0A0F2TP20</accession>
<dbReference type="RefSeq" id="WP_045692356.1">
    <property type="nucleotide sequence ID" value="NZ_JZKH01000003.1"/>
</dbReference>
<dbReference type="CDD" id="cd08701">
    <property type="entry name" value="FMT_C_HypX"/>
    <property type="match status" value="1"/>
</dbReference>
<dbReference type="PANTHER" id="PTHR43388">
    <property type="entry name" value="HYDROGENASE MATURATION FACTOR HOXX"/>
    <property type="match status" value="1"/>
</dbReference>
<dbReference type="Pfam" id="PF00378">
    <property type="entry name" value="ECH_1"/>
    <property type="match status" value="1"/>
</dbReference>
<dbReference type="Proteomes" id="UP000033699">
    <property type="component" value="Unassembled WGS sequence"/>
</dbReference>
<name>A0A0F2TP20_STRR3</name>
<keyword evidence="4" id="KW-1185">Reference proteome</keyword>
<dbReference type="PATRIC" id="fig|359131.3.peg.2697"/>
<dbReference type="Pfam" id="PF00551">
    <property type="entry name" value="Formyl_trans_N"/>
    <property type="match status" value="1"/>
</dbReference>
<dbReference type="Gene3D" id="3.90.226.10">
    <property type="entry name" value="2-enoyl-CoA Hydratase, Chain A, domain 1"/>
    <property type="match status" value="1"/>
</dbReference>
<dbReference type="Pfam" id="PF02911">
    <property type="entry name" value="Formyl_trans_C"/>
    <property type="match status" value="1"/>
</dbReference>
<dbReference type="InterPro" id="IPR029045">
    <property type="entry name" value="ClpP/crotonase-like_dom_sf"/>
</dbReference>
<reference evidence="3 4" key="1">
    <citation type="submission" date="2015-02" db="EMBL/GenBank/DDBJ databases">
        <authorList>
            <person name="Ju K.-S."/>
            <person name="Doroghazi J.R."/>
            <person name="Metcalf W."/>
        </authorList>
    </citation>
    <scope>NUCLEOTIDE SEQUENCE [LARGE SCALE GENOMIC DNA]</scope>
    <source>
        <strain evidence="3 4">ATCC 31215</strain>
    </source>
</reference>
<dbReference type="CDD" id="cd08650">
    <property type="entry name" value="FMT_core_HypX_N"/>
    <property type="match status" value="1"/>
</dbReference>
<dbReference type="InterPro" id="IPR002376">
    <property type="entry name" value="Formyl_transf_N"/>
</dbReference>
<sequence>MRILLIASAFNSLTQRVHTELRGRGHQVAVQLALGDEQMRAAVARVDPELIVCPMLTKAVPEDIWSSRTVLIVHPGPKGDRGPSSLDWAITEGAERWGVTVLQAVAEMDAGDIWASVEFAVPACGKSELYRGAVADAAVEAVLLAVQRFQGGLFTPEPLDYGRPDVHGELRPFLKQVARRIDWAADDTATVLRKLRAADSQPGVLDELYGREYFLHGGHPEDELRGPEPGAVLATRDGAVCRATVDGAVWIPQLRPRRTPGGPATFKLPAATVLAEVLGRVREVPVSPAAAARRDTWSELRYREEGDVGYLEFAYAGGAMSTEQCRRLLAAYREAADRPTSVLVLGAPQDFFSNGIHLNVIEGAPFPALESWENINAMDDLVEAILTTDDKLTVAALAGNAAAGGLMLALAADEVWCRESAVLNPHYRLMGLYGSEYWTYTLPRRVGADRAERLTTEALPIGAELAHRIGLVDRTAGGDAAAFRRWTLREAARLADSPELTGRLVDKKRRRAADEEEKPLAAYREEELRRMHANFYRAGEPYHALRRDFVRKVCPVATPEHLTGLLGPAE</sequence>
<dbReference type="OrthoDB" id="580992at2"/>
<dbReference type="InterPro" id="IPR011034">
    <property type="entry name" value="Formyl_transferase-like_C_sf"/>
</dbReference>
<dbReference type="Gene3D" id="3.40.50.12230">
    <property type="match status" value="1"/>
</dbReference>
<dbReference type="PANTHER" id="PTHR43388:SF1">
    <property type="entry name" value="HYDROGENASE MATURATION FACTOR HOXX"/>
    <property type="match status" value="1"/>
</dbReference>
<dbReference type="InterPro" id="IPR001753">
    <property type="entry name" value="Enoyl-CoA_hydra/iso"/>
</dbReference>
<dbReference type="SUPFAM" id="SSF50486">
    <property type="entry name" value="FMT C-terminal domain-like"/>
    <property type="match status" value="1"/>
</dbReference>
<feature type="domain" description="Formyl transferase N-terminal" evidence="1">
    <location>
        <begin position="35"/>
        <end position="143"/>
    </location>
</feature>
<comment type="caution">
    <text evidence="3">The sequence shown here is derived from an EMBL/GenBank/DDBJ whole genome shotgun (WGS) entry which is preliminary data.</text>
</comment>
<proteinExistence type="predicted"/>
<evidence type="ECO:0000313" key="3">
    <source>
        <dbReference type="EMBL" id="KJS63462.1"/>
    </source>
</evidence>
<gene>
    <name evidence="3" type="ORF">VM95_02815</name>
</gene>
<dbReference type="InterPro" id="IPR005793">
    <property type="entry name" value="Formyl_trans_C"/>
</dbReference>
<dbReference type="InterPro" id="IPR047180">
    <property type="entry name" value="HoxX-like"/>
</dbReference>
<dbReference type="AlphaFoldDB" id="A0A0F2TP20"/>
<organism evidence="3 4">
    <name type="scientific">Streptomyces rubellomurinus (strain ATCC 31215)</name>
    <dbReference type="NCBI Taxonomy" id="359131"/>
    <lineage>
        <taxon>Bacteria</taxon>
        <taxon>Bacillati</taxon>
        <taxon>Actinomycetota</taxon>
        <taxon>Actinomycetes</taxon>
        <taxon>Kitasatosporales</taxon>
        <taxon>Streptomycetaceae</taxon>
        <taxon>Streptomyces</taxon>
    </lineage>
</organism>